<keyword evidence="5" id="KW-1185">Reference proteome</keyword>
<proteinExistence type="inferred from homology"/>
<dbReference type="FunCoup" id="A0A1X7VQK2">
    <property type="interactions" value="467"/>
</dbReference>
<dbReference type="SMART" id="SM00028">
    <property type="entry name" value="TPR"/>
    <property type="match status" value="7"/>
</dbReference>
<dbReference type="PANTHER" id="PTHR23083:SF464">
    <property type="entry name" value="TETRATRICOPEPTIDE REPEAT DOMAIN 7, ISOFORM A"/>
    <property type="match status" value="1"/>
</dbReference>
<accession>A0A1X7VQK2</accession>
<dbReference type="OrthoDB" id="29013at2759"/>
<evidence type="ECO:0000313" key="5">
    <source>
        <dbReference type="Proteomes" id="UP000007879"/>
    </source>
</evidence>
<evidence type="ECO:0000313" key="4">
    <source>
        <dbReference type="EnsemblMetazoa" id="Aqu2.1.42636_001"/>
    </source>
</evidence>
<sequence length="768" mass="85832">MATGAKKKSKSLSTILEELDRPIYECKWSEVQNGLKKISKKKPVPPAVLSFLKAIEKLENIVTTGTRDVHSQTLGEVEKLLKESLDASSSSEDSNLVQTLIKIKQGQVAWMRDERRLSLSLFPQINSARVDNAPLHTSKVFMECSLYTGLCIETLHSNDKEKYGQAIVAYEECLRLALEITQLSKTSNLNLHPAVFSAIRTVLQRGPLLCMKTENPLRAVGFFRRVLMIKEEFIQTQVRHICVTSITVCLLFLVSARSYSPITFSLNVFSPQQLEEETLLVANIAKSFLGSLEDTKIEDASAIFDILTLAFVDARLPGLLVQTLEESMVFTSAGNHLWLQFALSLVNNKLYQQAEAVFYECVRLSPTDPHVILTASKFVLETCKKPELSIQWLQRRLRSFAGHYLEPALYYTLGEAQATVSDNEITFLKRQQLRKESLVSFEKAASLDPANVQYVFRYSVQLAVSRDVPTAMERVNYALTLSHDHPGCLHLLLLLLTAKKQYSEALKICELALAQDPNNISLLKTKVFLQTIVHGPQTALQSCKKLLKICQSLYSESELLGEGGVADQASLSDFQLKNVEREEVNFTMSPEIASDAGSSHFSISTSPASLNPVALVACQAWCTIAEVFLRSERYSDASRCVHEAQSLAPYIPIVSITNGNVLEAQKQHQLALDQYNNALVLKPYDTTALTCIGRLLHLTGKQGLAEKSLRDSLAVDRQNHETWYWLGKVLSSQGEHETAVDCYKKSLQCEALAPLRRYESVLQSDSML</sequence>
<reference evidence="5" key="1">
    <citation type="journal article" date="2010" name="Nature">
        <title>The Amphimedon queenslandica genome and the evolution of animal complexity.</title>
        <authorList>
            <person name="Srivastava M."/>
            <person name="Simakov O."/>
            <person name="Chapman J."/>
            <person name="Fahey B."/>
            <person name="Gauthier M.E."/>
            <person name="Mitros T."/>
            <person name="Richards G.S."/>
            <person name="Conaco C."/>
            <person name="Dacre M."/>
            <person name="Hellsten U."/>
            <person name="Larroux C."/>
            <person name="Putnam N.H."/>
            <person name="Stanke M."/>
            <person name="Adamska M."/>
            <person name="Darling A."/>
            <person name="Degnan S.M."/>
            <person name="Oakley T.H."/>
            <person name="Plachetzki D.C."/>
            <person name="Zhai Y."/>
            <person name="Adamski M."/>
            <person name="Calcino A."/>
            <person name="Cummins S.F."/>
            <person name="Goodstein D.M."/>
            <person name="Harris C."/>
            <person name="Jackson D.J."/>
            <person name="Leys S.P."/>
            <person name="Shu S."/>
            <person name="Woodcroft B.J."/>
            <person name="Vervoort M."/>
            <person name="Kosik K.S."/>
            <person name="Manning G."/>
            <person name="Degnan B.M."/>
            <person name="Rokhsar D.S."/>
        </authorList>
    </citation>
    <scope>NUCLEOTIDE SEQUENCE [LARGE SCALE GENOMIC DNA]</scope>
</reference>
<comment type="function">
    <text evidence="1">Involved in endocytosis.</text>
</comment>
<keyword evidence="3" id="KW-0802">TPR repeat</keyword>
<organism evidence="4">
    <name type="scientific">Amphimedon queenslandica</name>
    <name type="common">Sponge</name>
    <dbReference type="NCBI Taxonomy" id="400682"/>
    <lineage>
        <taxon>Eukaryota</taxon>
        <taxon>Metazoa</taxon>
        <taxon>Porifera</taxon>
        <taxon>Demospongiae</taxon>
        <taxon>Heteroscleromorpha</taxon>
        <taxon>Haplosclerida</taxon>
        <taxon>Niphatidae</taxon>
        <taxon>Amphimedon</taxon>
    </lineage>
</organism>
<dbReference type="InterPro" id="IPR019734">
    <property type="entry name" value="TPR_rpt"/>
</dbReference>
<name>A0A1X7VQK2_AMPQE</name>
<dbReference type="EnsemblMetazoa" id="XM_011408059.2">
    <property type="protein sequence ID" value="XP_011406361.1"/>
    <property type="gene ID" value="LOC100640352"/>
</dbReference>
<dbReference type="OMA" id="ALLAFQX"/>
<comment type="similarity">
    <text evidence="2">Belongs to the YPP1 family.</text>
</comment>
<reference evidence="4" key="2">
    <citation type="submission" date="2017-05" db="UniProtKB">
        <authorList>
            <consortium name="EnsemblMetazoa"/>
        </authorList>
    </citation>
    <scope>IDENTIFICATION</scope>
</reference>
<dbReference type="Gene3D" id="1.25.40.10">
    <property type="entry name" value="Tetratricopeptide repeat domain"/>
    <property type="match status" value="2"/>
</dbReference>
<dbReference type="SUPFAM" id="SSF48452">
    <property type="entry name" value="TPR-like"/>
    <property type="match status" value="1"/>
</dbReference>
<dbReference type="InterPro" id="IPR051722">
    <property type="entry name" value="Endocytosis_PI4K-reg_protein"/>
</dbReference>
<dbReference type="AlphaFoldDB" id="A0A1X7VQK2"/>
<gene>
    <name evidence="4" type="primary">100640352</name>
</gene>
<dbReference type="InterPro" id="IPR011990">
    <property type="entry name" value="TPR-like_helical_dom_sf"/>
</dbReference>
<dbReference type="InParanoid" id="A0A1X7VQK2"/>
<feature type="repeat" description="TPR" evidence="3">
    <location>
        <begin position="720"/>
        <end position="753"/>
    </location>
</feature>
<dbReference type="Pfam" id="PF13181">
    <property type="entry name" value="TPR_8"/>
    <property type="match status" value="2"/>
</dbReference>
<evidence type="ECO:0000256" key="1">
    <source>
        <dbReference type="ARBA" id="ARBA00002550"/>
    </source>
</evidence>
<dbReference type="Proteomes" id="UP000007879">
    <property type="component" value="Unassembled WGS sequence"/>
</dbReference>
<dbReference type="PROSITE" id="PS50005">
    <property type="entry name" value="TPR"/>
    <property type="match status" value="1"/>
</dbReference>
<dbReference type="PANTHER" id="PTHR23083">
    <property type="entry name" value="TETRATRICOPEPTIDE REPEAT PROTEIN, TPR"/>
    <property type="match status" value="1"/>
</dbReference>
<evidence type="ECO:0000256" key="3">
    <source>
        <dbReference type="PROSITE-ProRule" id="PRU00339"/>
    </source>
</evidence>
<dbReference type="STRING" id="400682.A0A1X7VQK2"/>
<dbReference type="EnsemblMetazoa" id="Aqu2.1.42636_001">
    <property type="protein sequence ID" value="Aqu2.1.42636_001"/>
    <property type="gene ID" value="Aqu2.1.42636"/>
</dbReference>
<dbReference type="eggNOG" id="KOG4162">
    <property type="taxonomic scope" value="Eukaryota"/>
</dbReference>
<evidence type="ECO:0000256" key="2">
    <source>
        <dbReference type="ARBA" id="ARBA00038251"/>
    </source>
</evidence>
<protein>
    <recommendedName>
        <fullName evidence="6">Tetratricopeptide repeat protein 7 N-terminal domain-containing protein</fullName>
    </recommendedName>
</protein>
<evidence type="ECO:0008006" key="6">
    <source>
        <dbReference type="Google" id="ProtNLM"/>
    </source>
</evidence>
<dbReference type="KEGG" id="aqu:100640352"/>